<dbReference type="InterPro" id="IPR019491">
    <property type="entry name" value="Lipoate_protein_ligase_C"/>
</dbReference>
<dbReference type="Gene3D" id="3.30.930.10">
    <property type="entry name" value="Bira Bifunctional Protein, Domain 2"/>
    <property type="match status" value="1"/>
</dbReference>
<keyword evidence="6" id="KW-0067">ATP-binding</keyword>
<evidence type="ECO:0000313" key="10">
    <source>
        <dbReference type="Proteomes" id="UP000078358"/>
    </source>
</evidence>
<sequence>MYFVSGNSDITDASLNIALETYLVENRLVDEPILLFYINAPSIIVGRHQNTVAEVNQPYLDEKNIQVVRRMSGGGAVYHDLGNLNFCFIKDNDGSIGDFAGFTQPVIKALHQLGATGASLQGRNDLLIDGKKFSGNAMYAKGNRMTAHGTILFDSDLEEVTRALKPRKEKIESHGIQSIRKRVTNIKPYLASEYQSLNTFEFRDHLLLQIFGVENRQDIKEYVLTDDDWQKVHQLRKERFANWDWNYGKSPEFSLEYAQKFPAGLVEYKLNVEQGYIKAIRIYGDFFGMGEINDLEPALTNVKYEKNAVLNVFQQIDVKHYFGNIEAEALAELLVNGVYE</sequence>
<evidence type="ECO:0000256" key="5">
    <source>
        <dbReference type="ARBA" id="ARBA00022741"/>
    </source>
</evidence>
<dbReference type="InterPro" id="IPR004562">
    <property type="entry name" value="LipoylTrfase_LipoateP_Ligase"/>
</dbReference>
<name>A0A179CV75_BIBTR</name>
<accession>A0A179CV75</accession>
<evidence type="ECO:0000256" key="3">
    <source>
        <dbReference type="ARBA" id="ARBA00012367"/>
    </source>
</evidence>
<dbReference type="NCBIfam" id="TIGR00545">
    <property type="entry name" value="lipoyltrans"/>
    <property type="match status" value="1"/>
</dbReference>
<keyword evidence="4 9" id="KW-0436">Ligase</keyword>
<dbReference type="GO" id="GO:0009249">
    <property type="term" value="P:protein lipoylation"/>
    <property type="evidence" value="ECO:0007669"/>
    <property type="project" value="InterPro"/>
</dbReference>
<dbReference type="AlphaFoldDB" id="A0A179CV75"/>
<dbReference type="CDD" id="cd16443">
    <property type="entry name" value="LplA"/>
    <property type="match status" value="1"/>
</dbReference>
<dbReference type="Gene3D" id="3.30.390.50">
    <property type="entry name" value="CO dehydrogenase flavoprotein, C-terminal domain"/>
    <property type="match status" value="1"/>
</dbReference>
<dbReference type="RefSeq" id="WP_064318422.1">
    <property type="nucleotide sequence ID" value="NZ_JACI01000002.1"/>
</dbReference>
<protein>
    <recommendedName>
        <fullName evidence="3">lipoate--protein ligase</fullName>
        <ecNumber evidence="3">6.3.1.20</ecNumber>
    </recommendedName>
</protein>
<gene>
    <name evidence="9" type="ORF">F480_05110</name>
</gene>
<evidence type="ECO:0000256" key="4">
    <source>
        <dbReference type="ARBA" id="ARBA00022598"/>
    </source>
</evidence>
<dbReference type="Pfam" id="PF10437">
    <property type="entry name" value="Lip_prot_lig_C"/>
    <property type="match status" value="1"/>
</dbReference>
<dbReference type="GO" id="GO:0017118">
    <property type="term" value="F:lipoyltransferase activity"/>
    <property type="evidence" value="ECO:0007669"/>
    <property type="project" value="TreeGrafter"/>
</dbReference>
<dbReference type="SUPFAM" id="SSF55681">
    <property type="entry name" value="Class II aaRS and biotin synthetases"/>
    <property type="match status" value="1"/>
</dbReference>
<dbReference type="PATRIC" id="fig|1261658.3.peg.1011"/>
<keyword evidence="5" id="KW-0547">Nucleotide-binding</keyword>
<organism evidence="9 10">
    <name type="scientific">Bibersteinia trehalosi Y31</name>
    <dbReference type="NCBI Taxonomy" id="1261658"/>
    <lineage>
        <taxon>Bacteria</taxon>
        <taxon>Pseudomonadati</taxon>
        <taxon>Pseudomonadota</taxon>
        <taxon>Gammaproteobacteria</taxon>
        <taxon>Pasteurellales</taxon>
        <taxon>Pasteurellaceae</taxon>
        <taxon>Bibersteinia</taxon>
    </lineage>
</organism>
<evidence type="ECO:0000256" key="1">
    <source>
        <dbReference type="ARBA" id="ARBA00005085"/>
    </source>
</evidence>
<dbReference type="UniPathway" id="UPA00537">
    <property type="reaction ID" value="UER00594"/>
</dbReference>
<dbReference type="GO" id="GO:0016979">
    <property type="term" value="F:lipoate-protein ligase activity"/>
    <property type="evidence" value="ECO:0007669"/>
    <property type="project" value="UniProtKB-EC"/>
</dbReference>
<dbReference type="EMBL" id="JACI01000002">
    <property type="protein sequence ID" value="OAQ13804.1"/>
    <property type="molecule type" value="Genomic_DNA"/>
</dbReference>
<dbReference type="GO" id="GO:0005524">
    <property type="term" value="F:ATP binding"/>
    <property type="evidence" value="ECO:0007669"/>
    <property type="project" value="UniProtKB-KW"/>
</dbReference>
<proteinExistence type="predicted"/>
<evidence type="ECO:0000313" key="9">
    <source>
        <dbReference type="EMBL" id="OAQ13804.1"/>
    </source>
</evidence>
<comment type="catalytic activity">
    <reaction evidence="7">
        <text>L-lysyl-[lipoyl-carrier protein] + (R)-lipoate + ATP = N(6)-[(R)-lipoyl]-L-lysyl-[lipoyl-carrier protein] + AMP + diphosphate + H(+)</text>
        <dbReference type="Rhea" id="RHEA:49288"/>
        <dbReference type="Rhea" id="RHEA-COMP:10500"/>
        <dbReference type="Rhea" id="RHEA-COMP:10502"/>
        <dbReference type="ChEBI" id="CHEBI:15378"/>
        <dbReference type="ChEBI" id="CHEBI:29969"/>
        <dbReference type="ChEBI" id="CHEBI:30616"/>
        <dbReference type="ChEBI" id="CHEBI:33019"/>
        <dbReference type="ChEBI" id="CHEBI:83088"/>
        <dbReference type="ChEBI" id="CHEBI:83099"/>
        <dbReference type="ChEBI" id="CHEBI:456215"/>
        <dbReference type="EC" id="6.3.1.20"/>
    </reaction>
</comment>
<dbReference type="FunFam" id="3.30.930.10:FF:000072">
    <property type="entry name" value="Lipoate--protein ligase"/>
    <property type="match status" value="1"/>
</dbReference>
<dbReference type="SUPFAM" id="SSF82649">
    <property type="entry name" value="SufE/NifU"/>
    <property type="match status" value="1"/>
</dbReference>
<dbReference type="GO" id="GO:0005737">
    <property type="term" value="C:cytoplasm"/>
    <property type="evidence" value="ECO:0007669"/>
    <property type="project" value="TreeGrafter"/>
</dbReference>
<evidence type="ECO:0000259" key="8">
    <source>
        <dbReference type="PROSITE" id="PS51733"/>
    </source>
</evidence>
<dbReference type="InterPro" id="IPR045864">
    <property type="entry name" value="aa-tRNA-synth_II/BPL/LPL"/>
</dbReference>
<dbReference type="EC" id="6.3.1.20" evidence="3"/>
<feature type="domain" description="BPL/LPL catalytic" evidence="8">
    <location>
        <begin position="28"/>
        <end position="210"/>
    </location>
</feature>
<evidence type="ECO:0000256" key="2">
    <source>
        <dbReference type="ARBA" id="ARBA00005124"/>
    </source>
</evidence>
<comment type="pathway">
    <text evidence="1">Protein modification; protein lipoylation via exogenous pathway; protein N(6)-(lipoyl)lysine from lipoate: step 2/2.</text>
</comment>
<evidence type="ECO:0000256" key="7">
    <source>
        <dbReference type="ARBA" id="ARBA00048037"/>
    </source>
</evidence>
<reference evidence="9 10" key="1">
    <citation type="submission" date="2014-01" db="EMBL/GenBank/DDBJ databases">
        <authorList>
            <person name="Zuccon D."/>
        </authorList>
    </citation>
    <scope>NUCLEOTIDE SEQUENCE [LARGE SCALE GENOMIC DNA]</scope>
    <source>
        <strain evidence="9 10">Y31</strain>
    </source>
</reference>
<dbReference type="PANTHER" id="PTHR12561">
    <property type="entry name" value="LIPOATE-PROTEIN LIGASE"/>
    <property type="match status" value="1"/>
</dbReference>
<comment type="pathway">
    <text evidence="2">Protein modification; protein lipoylation via exogenous pathway; protein N(6)-(lipoyl)lysine from lipoate: step 1/2.</text>
</comment>
<dbReference type="Proteomes" id="UP000078358">
    <property type="component" value="Unassembled WGS sequence"/>
</dbReference>
<dbReference type="InterPro" id="IPR004143">
    <property type="entry name" value="BPL_LPL_catalytic"/>
</dbReference>
<comment type="caution">
    <text evidence="9">The sequence shown here is derived from an EMBL/GenBank/DDBJ whole genome shotgun (WGS) entry which is preliminary data.</text>
</comment>
<dbReference type="PROSITE" id="PS51733">
    <property type="entry name" value="BPL_LPL_CATALYTIC"/>
    <property type="match status" value="1"/>
</dbReference>
<evidence type="ECO:0000256" key="6">
    <source>
        <dbReference type="ARBA" id="ARBA00022840"/>
    </source>
</evidence>
<dbReference type="PANTHER" id="PTHR12561:SF3">
    <property type="entry name" value="LIPOYLTRANSFERASE 1, MITOCHONDRIAL"/>
    <property type="match status" value="1"/>
</dbReference>
<dbReference type="Pfam" id="PF21948">
    <property type="entry name" value="LplA-B_cat"/>
    <property type="match status" value="1"/>
</dbReference>